<keyword evidence="2 4" id="KW-1133">Transmembrane helix</keyword>
<evidence type="ECO:0000313" key="5">
    <source>
        <dbReference type="EMBL" id="GKV25470.1"/>
    </source>
</evidence>
<protein>
    <recommendedName>
        <fullName evidence="7">WAT1-related protein</fullName>
    </recommendedName>
</protein>
<dbReference type="GO" id="GO:0022857">
    <property type="term" value="F:transmembrane transporter activity"/>
    <property type="evidence" value="ECO:0007669"/>
    <property type="project" value="InterPro"/>
</dbReference>
<evidence type="ECO:0000256" key="2">
    <source>
        <dbReference type="ARBA" id="ARBA00022989"/>
    </source>
</evidence>
<evidence type="ECO:0008006" key="7">
    <source>
        <dbReference type="Google" id="ProtNLM"/>
    </source>
</evidence>
<dbReference type="Proteomes" id="UP001054252">
    <property type="component" value="Unassembled WGS sequence"/>
</dbReference>
<dbReference type="EMBL" id="BPVZ01000069">
    <property type="protein sequence ID" value="GKV25470.1"/>
    <property type="molecule type" value="Genomic_DNA"/>
</dbReference>
<gene>
    <name evidence="5" type="ORF">SLEP1_g34908</name>
</gene>
<evidence type="ECO:0000256" key="4">
    <source>
        <dbReference type="SAM" id="Phobius"/>
    </source>
</evidence>
<accession>A0AAV5KLG8</accession>
<comment type="caution">
    <text evidence="5">The sequence shown here is derived from an EMBL/GenBank/DDBJ whole genome shotgun (WGS) entry which is preliminary data.</text>
</comment>
<dbReference type="GO" id="GO:0016020">
    <property type="term" value="C:membrane"/>
    <property type="evidence" value="ECO:0007669"/>
    <property type="project" value="InterPro"/>
</dbReference>
<feature type="transmembrane region" description="Helical" evidence="4">
    <location>
        <begin position="150"/>
        <end position="170"/>
    </location>
</feature>
<proteinExistence type="predicted"/>
<dbReference type="InterPro" id="IPR030184">
    <property type="entry name" value="WAT1-related"/>
</dbReference>
<organism evidence="5 6">
    <name type="scientific">Rubroshorea leprosula</name>
    <dbReference type="NCBI Taxonomy" id="152421"/>
    <lineage>
        <taxon>Eukaryota</taxon>
        <taxon>Viridiplantae</taxon>
        <taxon>Streptophyta</taxon>
        <taxon>Embryophyta</taxon>
        <taxon>Tracheophyta</taxon>
        <taxon>Spermatophyta</taxon>
        <taxon>Magnoliopsida</taxon>
        <taxon>eudicotyledons</taxon>
        <taxon>Gunneridae</taxon>
        <taxon>Pentapetalae</taxon>
        <taxon>rosids</taxon>
        <taxon>malvids</taxon>
        <taxon>Malvales</taxon>
        <taxon>Dipterocarpaceae</taxon>
        <taxon>Rubroshorea</taxon>
    </lineage>
</organism>
<evidence type="ECO:0000256" key="3">
    <source>
        <dbReference type="ARBA" id="ARBA00023136"/>
    </source>
</evidence>
<dbReference type="AlphaFoldDB" id="A0AAV5KLG8"/>
<evidence type="ECO:0000256" key="1">
    <source>
        <dbReference type="ARBA" id="ARBA00022692"/>
    </source>
</evidence>
<name>A0AAV5KLG8_9ROSI</name>
<keyword evidence="3 4" id="KW-0472">Membrane</keyword>
<dbReference type="PANTHER" id="PTHR31218">
    <property type="entry name" value="WAT1-RELATED PROTEIN"/>
    <property type="match status" value="1"/>
</dbReference>
<sequence length="248" mass="27825">MATMAVEAEMKWVAWSQLVLAMVVVQVFSTGLQLLSRVILTNGTFVFALTTYRFVVATLCVAPLALYFERGDVMKLKTFTIWLWLFLNSTIIEELRLASNASKAKTTGVFLCVEGAFITTLYKGKAFHFYISQHITHYPFAMPIGVKTNWIHGTLFLIGSCFCYATFYLMQVKVKEVSLSKYWTTMITCTIASAQSTVVGDASYYNNVLLTYMGNFKTRTELSPYVQSLGVGFCSDIRGPPSRSRDPS</sequence>
<reference evidence="5 6" key="1">
    <citation type="journal article" date="2021" name="Commun. Biol.">
        <title>The genome of Shorea leprosula (Dipterocarpaceae) highlights the ecological relevance of drought in aseasonal tropical rainforests.</title>
        <authorList>
            <person name="Ng K.K.S."/>
            <person name="Kobayashi M.J."/>
            <person name="Fawcett J.A."/>
            <person name="Hatakeyama M."/>
            <person name="Paape T."/>
            <person name="Ng C.H."/>
            <person name="Ang C.C."/>
            <person name="Tnah L.H."/>
            <person name="Lee C.T."/>
            <person name="Nishiyama T."/>
            <person name="Sese J."/>
            <person name="O'Brien M.J."/>
            <person name="Copetti D."/>
            <person name="Mohd Noor M.I."/>
            <person name="Ong R.C."/>
            <person name="Putra M."/>
            <person name="Sireger I.Z."/>
            <person name="Indrioko S."/>
            <person name="Kosugi Y."/>
            <person name="Izuno A."/>
            <person name="Isagi Y."/>
            <person name="Lee S.L."/>
            <person name="Shimizu K.K."/>
        </authorList>
    </citation>
    <scope>NUCLEOTIDE SEQUENCE [LARGE SCALE GENOMIC DNA]</scope>
    <source>
        <strain evidence="5">214</strain>
    </source>
</reference>
<keyword evidence="1 4" id="KW-0812">Transmembrane</keyword>
<feature type="transmembrane region" description="Helical" evidence="4">
    <location>
        <begin position="44"/>
        <end position="67"/>
    </location>
</feature>
<evidence type="ECO:0000313" key="6">
    <source>
        <dbReference type="Proteomes" id="UP001054252"/>
    </source>
</evidence>
<feature type="transmembrane region" description="Helical" evidence="4">
    <location>
        <begin position="109"/>
        <end position="130"/>
    </location>
</feature>
<keyword evidence="6" id="KW-1185">Reference proteome</keyword>
<feature type="transmembrane region" description="Helical" evidence="4">
    <location>
        <begin position="12"/>
        <end position="32"/>
    </location>
</feature>